<comment type="caution">
    <text evidence="2">The sequence shown here is derived from an EMBL/GenBank/DDBJ whole genome shotgun (WGS) entry which is preliminary data.</text>
</comment>
<feature type="transmembrane region" description="Helical" evidence="1">
    <location>
        <begin position="42"/>
        <end position="62"/>
    </location>
</feature>
<keyword evidence="1" id="KW-0472">Membrane</keyword>
<gene>
    <name evidence="2" type="ORF">WHI96_04460</name>
</gene>
<dbReference type="RefSeq" id="WP_345650776.1">
    <property type="nucleotide sequence ID" value="NZ_BAABLY010000070.1"/>
</dbReference>
<dbReference type="Proteomes" id="UP001464923">
    <property type="component" value="Unassembled WGS sequence"/>
</dbReference>
<protein>
    <submittedName>
        <fullName evidence="2">Uncharacterized protein</fullName>
    </submittedName>
</protein>
<keyword evidence="1" id="KW-0812">Transmembrane</keyword>
<feature type="transmembrane region" description="Helical" evidence="1">
    <location>
        <begin position="7"/>
        <end position="30"/>
    </location>
</feature>
<feature type="transmembrane region" description="Helical" evidence="1">
    <location>
        <begin position="69"/>
        <end position="93"/>
    </location>
</feature>
<dbReference type="EMBL" id="JBEDNP010000002">
    <property type="protein sequence ID" value="MEQ3538061.1"/>
    <property type="molecule type" value="Genomic_DNA"/>
</dbReference>
<keyword evidence="1" id="KW-1133">Transmembrane helix</keyword>
<organism evidence="2 3">
    <name type="scientific">Pseudonocardia tropica</name>
    <dbReference type="NCBI Taxonomy" id="681289"/>
    <lineage>
        <taxon>Bacteria</taxon>
        <taxon>Bacillati</taxon>
        <taxon>Actinomycetota</taxon>
        <taxon>Actinomycetes</taxon>
        <taxon>Pseudonocardiales</taxon>
        <taxon>Pseudonocardiaceae</taxon>
        <taxon>Pseudonocardia</taxon>
    </lineage>
</organism>
<evidence type="ECO:0000313" key="2">
    <source>
        <dbReference type="EMBL" id="MEQ3538061.1"/>
    </source>
</evidence>
<accession>A0ABV1JQ35</accession>
<sequence length="136" mass="13560">MTGTDRWLAITAGAGVLGGVAWTAKVVTLWATGTEGGLDQLFFGVGFAALLLAATGPGVWLLRRRPVAWRVLGGVLGPPLGVLVFLVGVQGAVEPVNPALPFGLAGEVGIVLAALAGVVLGGGRLVRVVGDPVSAT</sequence>
<feature type="transmembrane region" description="Helical" evidence="1">
    <location>
        <begin position="99"/>
        <end position="120"/>
    </location>
</feature>
<evidence type="ECO:0000313" key="3">
    <source>
        <dbReference type="Proteomes" id="UP001464923"/>
    </source>
</evidence>
<evidence type="ECO:0000256" key="1">
    <source>
        <dbReference type="SAM" id="Phobius"/>
    </source>
</evidence>
<proteinExistence type="predicted"/>
<name>A0ABV1JQ35_9PSEU</name>
<reference evidence="2 3" key="1">
    <citation type="submission" date="2024-03" db="EMBL/GenBank/DDBJ databases">
        <title>Draft genome sequence of Pseudonocardia tropica JCM 19149.</title>
        <authorList>
            <person name="Butdee W."/>
            <person name="Duangmal K."/>
        </authorList>
    </citation>
    <scope>NUCLEOTIDE SEQUENCE [LARGE SCALE GENOMIC DNA]</scope>
    <source>
        <strain evidence="2 3">JCM 19149</strain>
    </source>
</reference>
<keyword evidence="3" id="KW-1185">Reference proteome</keyword>